<evidence type="ECO:0000256" key="1">
    <source>
        <dbReference type="SAM" id="MobiDB-lite"/>
    </source>
</evidence>
<evidence type="ECO:0000313" key="2">
    <source>
        <dbReference type="EMBL" id="CAH2037803.1"/>
    </source>
</evidence>
<sequence>MNSNTSVVLPGHQAGRMATVNCTTTPWSTNNYRLRHIVRVRESLGLIEVLLRPLDVCGALNGRSAISPSSRVDATNRRCQRTYQQRARPPGRHNLGAPESRRRRVRPRFTAGPIAARRIVKNNGGRIGFIGPVRTGGLHGVTPSGNSIASQKYP</sequence>
<accession>A0ABN8HT90</accession>
<proteinExistence type="predicted"/>
<evidence type="ECO:0008006" key="4">
    <source>
        <dbReference type="Google" id="ProtNLM"/>
    </source>
</evidence>
<feature type="region of interest" description="Disordered" evidence="1">
    <location>
        <begin position="68"/>
        <end position="102"/>
    </location>
</feature>
<organism evidence="2 3">
    <name type="scientific">Iphiclides podalirius</name>
    <name type="common">scarce swallowtail</name>
    <dbReference type="NCBI Taxonomy" id="110791"/>
    <lineage>
        <taxon>Eukaryota</taxon>
        <taxon>Metazoa</taxon>
        <taxon>Ecdysozoa</taxon>
        <taxon>Arthropoda</taxon>
        <taxon>Hexapoda</taxon>
        <taxon>Insecta</taxon>
        <taxon>Pterygota</taxon>
        <taxon>Neoptera</taxon>
        <taxon>Endopterygota</taxon>
        <taxon>Lepidoptera</taxon>
        <taxon>Glossata</taxon>
        <taxon>Ditrysia</taxon>
        <taxon>Papilionoidea</taxon>
        <taxon>Papilionidae</taxon>
        <taxon>Papilioninae</taxon>
        <taxon>Iphiclides</taxon>
    </lineage>
</organism>
<keyword evidence="3" id="KW-1185">Reference proteome</keyword>
<evidence type="ECO:0000313" key="3">
    <source>
        <dbReference type="Proteomes" id="UP000837857"/>
    </source>
</evidence>
<reference evidence="2" key="1">
    <citation type="submission" date="2022-03" db="EMBL/GenBank/DDBJ databases">
        <authorList>
            <person name="Martin H S."/>
        </authorList>
    </citation>
    <scope>NUCLEOTIDE SEQUENCE</scope>
</reference>
<feature type="non-terminal residue" evidence="2">
    <location>
        <position position="154"/>
    </location>
</feature>
<dbReference type="EMBL" id="OW152822">
    <property type="protein sequence ID" value="CAH2037803.1"/>
    <property type="molecule type" value="Genomic_DNA"/>
</dbReference>
<protein>
    <recommendedName>
        <fullName evidence="4">Ribosomal protein S11</fullName>
    </recommendedName>
</protein>
<name>A0ABN8HT90_9NEOP</name>
<dbReference type="Proteomes" id="UP000837857">
    <property type="component" value="Chromosome 10"/>
</dbReference>
<gene>
    <name evidence="2" type="ORF">IPOD504_LOCUS1323</name>
</gene>